<dbReference type="Pfam" id="PF09038">
    <property type="entry name" value="53-BP1_Tudor"/>
    <property type="match status" value="1"/>
</dbReference>
<dbReference type="GO" id="GO:0000077">
    <property type="term" value="P:DNA damage checkpoint signaling"/>
    <property type="evidence" value="ECO:0007669"/>
    <property type="project" value="TreeGrafter"/>
</dbReference>
<feature type="region of interest" description="Disordered" evidence="4">
    <location>
        <begin position="244"/>
        <end position="319"/>
    </location>
</feature>
<dbReference type="SUPFAM" id="SSF63748">
    <property type="entry name" value="Tudor/PWWP/MBT"/>
    <property type="match status" value="1"/>
</dbReference>
<dbReference type="Pfam" id="PF18428">
    <property type="entry name" value="BRCT_3"/>
    <property type="match status" value="1"/>
</dbReference>
<feature type="compositionally biased region" description="Gly residues" evidence="4">
    <location>
        <begin position="1149"/>
        <end position="1159"/>
    </location>
</feature>
<keyword evidence="3" id="KW-0539">Nucleus</keyword>
<feature type="compositionally biased region" description="Polar residues" evidence="4">
    <location>
        <begin position="1"/>
        <end position="16"/>
    </location>
</feature>
<feature type="compositionally biased region" description="Polar residues" evidence="4">
    <location>
        <begin position="274"/>
        <end position="299"/>
    </location>
</feature>
<evidence type="ECO:0000256" key="3">
    <source>
        <dbReference type="ARBA" id="ARBA00023242"/>
    </source>
</evidence>
<feature type="compositionally biased region" description="Low complexity" evidence="4">
    <location>
        <begin position="380"/>
        <end position="394"/>
    </location>
</feature>
<comment type="subcellular location">
    <subcellularLocation>
        <location evidence="1">Nucleus</location>
    </subcellularLocation>
</comment>
<dbReference type="Proteomes" id="UP001374579">
    <property type="component" value="Unassembled WGS sequence"/>
</dbReference>
<dbReference type="PANTHER" id="PTHR15321:SF3">
    <property type="entry name" value="TP53-BINDING PROTEIN 1"/>
    <property type="match status" value="1"/>
</dbReference>
<organism evidence="6 7">
    <name type="scientific">Littorina saxatilis</name>
    <dbReference type="NCBI Taxonomy" id="31220"/>
    <lineage>
        <taxon>Eukaryota</taxon>
        <taxon>Metazoa</taxon>
        <taxon>Spiralia</taxon>
        <taxon>Lophotrochozoa</taxon>
        <taxon>Mollusca</taxon>
        <taxon>Gastropoda</taxon>
        <taxon>Caenogastropoda</taxon>
        <taxon>Littorinimorpha</taxon>
        <taxon>Littorinoidea</taxon>
        <taxon>Littorinidae</taxon>
        <taxon>Littorina</taxon>
    </lineage>
</organism>
<dbReference type="Gene3D" id="2.30.30.140">
    <property type="match status" value="1"/>
</dbReference>
<evidence type="ECO:0000256" key="4">
    <source>
        <dbReference type="SAM" id="MobiDB-lite"/>
    </source>
</evidence>
<feature type="region of interest" description="Disordered" evidence="4">
    <location>
        <begin position="1"/>
        <end position="230"/>
    </location>
</feature>
<evidence type="ECO:0000256" key="2">
    <source>
        <dbReference type="ARBA" id="ARBA00022763"/>
    </source>
</evidence>
<keyword evidence="2" id="KW-0227">DNA damage</keyword>
<evidence type="ECO:0000256" key="1">
    <source>
        <dbReference type="ARBA" id="ARBA00004123"/>
    </source>
</evidence>
<feature type="compositionally biased region" description="Polar residues" evidence="4">
    <location>
        <begin position="755"/>
        <end position="766"/>
    </location>
</feature>
<feature type="compositionally biased region" description="Pro residues" evidence="4">
    <location>
        <begin position="834"/>
        <end position="846"/>
    </location>
</feature>
<feature type="domain" description="BRCT" evidence="5">
    <location>
        <begin position="1515"/>
        <end position="1645"/>
    </location>
</feature>
<feature type="compositionally biased region" description="Polar residues" evidence="4">
    <location>
        <begin position="715"/>
        <end position="729"/>
    </location>
</feature>
<dbReference type="EMBL" id="JBAMIC010000001">
    <property type="protein sequence ID" value="KAK7116811.1"/>
    <property type="molecule type" value="Genomic_DNA"/>
</dbReference>
<dbReference type="GO" id="GO:0005634">
    <property type="term" value="C:nucleus"/>
    <property type="evidence" value="ECO:0007669"/>
    <property type="project" value="UniProtKB-SubCell"/>
</dbReference>
<dbReference type="InterPro" id="IPR001357">
    <property type="entry name" value="BRCT_dom"/>
</dbReference>
<dbReference type="InterPro" id="IPR047252">
    <property type="entry name" value="TP53BP1-like"/>
</dbReference>
<evidence type="ECO:0000313" key="7">
    <source>
        <dbReference type="Proteomes" id="UP001374579"/>
    </source>
</evidence>
<dbReference type="CDD" id="cd17745">
    <property type="entry name" value="BRCT_p53bp1_rpt1"/>
    <property type="match status" value="1"/>
</dbReference>
<accession>A0AAN9C3M5</accession>
<reference evidence="6 7" key="1">
    <citation type="submission" date="2024-02" db="EMBL/GenBank/DDBJ databases">
        <title>Chromosome-scale genome assembly of the rough periwinkle Littorina saxatilis.</title>
        <authorList>
            <person name="De Jode A."/>
            <person name="Faria R."/>
            <person name="Formenti G."/>
            <person name="Sims Y."/>
            <person name="Smith T.P."/>
            <person name="Tracey A."/>
            <person name="Wood J.M.D."/>
            <person name="Zagrodzka Z.B."/>
            <person name="Johannesson K."/>
            <person name="Butlin R.K."/>
            <person name="Leder E.H."/>
        </authorList>
    </citation>
    <scope>NUCLEOTIDE SEQUENCE [LARGE SCALE GENOMIC DNA]</scope>
    <source>
        <strain evidence="6">Snail1</strain>
        <tissue evidence="6">Muscle</tissue>
    </source>
</reference>
<feature type="compositionally biased region" description="Polar residues" evidence="4">
    <location>
        <begin position="244"/>
        <end position="259"/>
    </location>
</feature>
<gene>
    <name evidence="6" type="ORF">V1264_002426</name>
</gene>
<dbReference type="InterPro" id="IPR047249">
    <property type="entry name" value="BRCT_p53bp1-like_rpt1"/>
</dbReference>
<feature type="compositionally biased region" description="Polar residues" evidence="4">
    <location>
        <begin position="480"/>
        <end position="489"/>
    </location>
</feature>
<dbReference type="GO" id="GO:0045944">
    <property type="term" value="P:positive regulation of transcription by RNA polymerase II"/>
    <property type="evidence" value="ECO:0007669"/>
    <property type="project" value="TreeGrafter"/>
</dbReference>
<feature type="compositionally biased region" description="Basic residues" evidence="4">
    <location>
        <begin position="778"/>
        <end position="787"/>
    </location>
</feature>
<evidence type="ECO:0000259" key="5">
    <source>
        <dbReference type="PROSITE" id="PS50172"/>
    </source>
</evidence>
<dbReference type="PANTHER" id="PTHR15321">
    <property type="entry name" value="TUMOR SUPPRESSOR P53-BINDING PROTEIN 1"/>
    <property type="match status" value="1"/>
</dbReference>
<evidence type="ECO:0000313" key="6">
    <source>
        <dbReference type="EMBL" id="KAK7116811.1"/>
    </source>
</evidence>
<feature type="compositionally biased region" description="Polar residues" evidence="4">
    <location>
        <begin position="574"/>
        <end position="591"/>
    </location>
</feature>
<dbReference type="CDD" id="cd17724">
    <property type="entry name" value="BRCT_p53bp1_rpt2"/>
    <property type="match status" value="1"/>
</dbReference>
<feature type="region of interest" description="Disordered" evidence="4">
    <location>
        <begin position="339"/>
        <end position="858"/>
    </location>
</feature>
<dbReference type="InterPro" id="IPR015125">
    <property type="entry name" value="53-BP1_Tudor"/>
</dbReference>
<feature type="region of interest" description="Disordered" evidence="4">
    <location>
        <begin position="1542"/>
        <end position="1564"/>
    </location>
</feature>
<feature type="compositionally biased region" description="Low complexity" evidence="4">
    <location>
        <begin position="351"/>
        <end position="360"/>
    </location>
</feature>
<feature type="compositionally biased region" description="Low complexity" evidence="4">
    <location>
        <begin position="1185"/>
        <end position="1198"/>
    </location>
</feature>
<dbReference type="Pfam" id="PF16589">
    <property type="entry name" value="BRCT_2"/>
    <property type="match status" value="1"/>
</dbReference>
<keyword evidence="7" id="KW-1185">Reference proteome</keyword>
<protein>
    <recommendedName>
        <fullName evidence="5">BRCT domain-containing protein</fullName>
    </recommendedName>
</protein>
<dbReference type="InterPro" id="IPR036420">
    <property type="entry name" value="BRCT_dom_sf"/>
</dbReference>
<proteinExistence type="predicted"/>
<feature type="region of interest" description="Disordered" evidence="4">
    <location>
        <begin position="956"/>
        <end position="1001"/>
    </location>
</feature>
<feature type="compositionally biased region" description="Polar residues" evidence="4">
    <location>
        <begin position="598"/>
        <end position="616"/>
    </location>
</feature>
<dbReference type="InterPro" id="IPR014722">
    <property type="entry name" value="Rib_uL2_dom2"/>
</dbReference>
<dbReference type="PROSITE" id="PS50172">
    <property type="entry name" value="BRCT"/>
    <property type="match status" value="2"/>
</dbReference>
<name>A0AAN9C3M5_9CAEN</name>
<feature type="domain" description="BRCT" evidence="5">
    <location>
        <begin position="1661"/>
        <end position="1757"/>
    </location>
</feature>
<dbReference type="Gene3D" id="2.30.30.30">
    <property type="match status" value="1"/>
</dbReference>
<dbReference type="InterPro" id="IPR047250">
    <property type="entry name" value="BRCT_p53bp1-like_rpt2"/>
</dbReference>
<feature type="compositionally biased region" description="Basic and acidic residues" evidence="4">
    <location>
        <begin position="398"/>
        <end position="410"/>
    </location>
</feature>
<feature type="compositionally biased region" description="Basic residues" evidence="4">
    <location>
        <begin position="740"/>
        <end position="750"/>
    </location>
</feature>
<feature type="compositionally biased region" description="Low complexity" evidence="4">
    <location>
        <begin position="644"/>
        <end position="660"/>
    </location>
</feature>
<feature type="compositionally biased region" description="Polar residues" evidence="4">
    <location>
        <begin position="818"/>
        <end position="831"/>
    </location>
</feature>
<feature type="region of interest" description="Disordered" evidence="4">
    <location>
        <begin position="1045"/>
        <end position="1220"/>
    </location>
</feature>
<dbReference type="GO" id="GO:0042393">
    <property type="term" value="F:histone binding"/>
    <property type="evidence" value="ECO:0007669"/>
    <property type="project" value="TreeGrafter"/>
</dbReference>
<feature type="compositionally biased region" description="Low complexity" evidence="4">
    <location>
        <begin position="972"/>
        <end position="995"/>
    </location>
</feature>
<feature type="compositionally biased region" description="Polar residues" evidence="4">
    <location>
        <begin position="110"/>
        <end position="132"/>
    </location>
</feature>
<feature type="compositionally biased region" description="Low complexity" evidence="4">
    <location>
        <begin position="1085"/>
        <end position="1098"/>
    </location>
</feature>
<feature type="region of interest" description="Disordered" evidence="4">
    <location>
        <begin position="1379"/>
        <end position="1476"/>
    </location>
</feature>
<dbReference type="SMART" id="SM00292">
    <property type="entry name" value="BRCT"/>
    <property type="match status" value="2"/>
</dbReference>
<comment type="caution">
    <text evidence="6">The sequence shown here is derived from an EMBL/GenBank/DDBJ whole genome shotgun (WGS) entry which is preliminary data.</text>
</comment>
<feature type="compositionally biased region" description="Basic and acidic residues" evidence="4">
    <location>
        <begin position="449"/>
        <end position="460"/>
    </location>
</feature>
<dbReference type="Gene3D" id="3.40.50.10190">
    <property type="entry name" value="BRCT domain"/>
    <property type="match status" value="2"/>
</dbReference>
<feature type="compositionally biased region" description="Basic and acidic residues" evidence="4">
    <location>
        <begin position="1171"/>
        <end position="1184"/>
    </location>
</feature>
<feature type="compositionally biased region" description="Acidic residues" evidence="4">
    <location>
        <begin position="504"/>
        <end position="513"/>
    </location>
</feature>
<feature type="compositionally biased region" description="Basic and acidic residues" evidence="4">
    <location>
        <begin position="82"/>
        <end position="96"/>
    </location>
</feature>
<sequence length="1778" mass="187454">MDEDWSQVNSGVSDSQHLVVPASQPDSQSHHDLSAHLPALKGKQEEGEGGEQSDSEVVYPVMETGGGQSGSVILVTDSEMEGAERPLVSDDAHIIEETVSEDNPDAAMASSGTNSDDAANITVISRHSAAQQQEEEEPLSQDLFQGKPDDDDRPVSTPSRHMPSLQLSGEAMLVPETVEESLGDQEICPTPEAYGSMPFIIPSTPTLQDVAEGGEKEYNPSEAETLSSQPAQILEAVASLAAETENSCQKQSSAMETGQSGLGGPTMAVDLPEWQQSQSLQLHLTASSSASPQVQTGQPAVQKGPSGDAQQSQGIAGVGSEFGESQNLLLFLSQSQASSQQLSAVRSPPESKGTGSSLSSSRDDSASFPGRGGGVGTRAAMSVGMVQSQSQSASETTFKLERPDVSKLEGKPASQEGGATMNVFQRTRQGKAGAGRVILSEDSDNFSLRAEKTEIAKEGEPSVSDSDPIPCSQKRLQHTPAAQQQSESQTKMEEGDVFNIDTVMDSEPEEEGEGTQSYDVFPALSGKAPPTGARAAARKQQVEQAQVPQLLPSTAPHPHQSLTSQPAARPSRPASHSQPSSLPTGQPSSQPAARHSQPVGQNPRSVAQQGVHSRSQPAGVGGARSSQSQGRAAGGGGPSLETVPENPQSESLLSPLQLSPTIPSVAKSASQRKVASASVVPQEGSQDAAVSQPDPYLFRGSQSQLVEGEGEGGAATTSRADTSVSTLPTTKAKAKSSVDRRRKCLVKKKKELNPRTDTGAKSSSTSTDDRTAPDITKPTRKVRKGQKFTRLQKSPGEFKRPVTPARRKSKDGALLETDPQSLPSQLTVTAQPVTGPPPSGKPPPAPSTSGATLDPTMGGGEEAVIIIKRKSVDFASPLQMGASPQQMSLEGSLSDSQASDIVVVVTKVTKKLIQYEKKVTTIMHFNKDGQVIHEKTSEEVGDEEVIEETVLSKKKRLSVPLSPSRSGSTVTSGDLADISSSSLSNKASSGPGSSLERATSSLELSHPAPLLTAPTALVREHSLGSAGVSPALSFLSPNQSTIERDDSRLDAVVTSSSGGRSSEPLFSADNAAASEVPSAQPPPSSSMSSSSGVVPPSADESRPQKTATPSRSPRKSTRRAPADSSQEGSKAGVKASSPPESQSFRVGAESGGFSVGPSGGRKKGSGSSLDSGDKTLRQHTDTTRTTRTGGSSSSPGTSQPEDVPLSRRQQKSEDTESTGVTTVSKLEIGAGVMCRWKDNFFYPAKFIGLNTGIGNKFKVLFEDGMEKTVRAVDLVMAQNLPMGQSVLVAGSDGICDPGIVVAHVVQGEGEVAYDVAMDDGSTKRCKRTDLLLSEDQASCLLSDEEYKATFGEGDMSIMNTADVSLDNVILGKRLRTKGSPAVGVPRIQKASTSAAPSDDEDNRGDDHNRRASSPKATRAGRSQDGQEATGERTQVGGGASTSKSSARKRKMGPMATSTPTPKQAKTVDKRQTPRKALRESFSPLGAVVVSPETQKRPLRKARVGLFESTKGPMPAQCELFSGLVFMLSHVEKKATVLAEEKRQLRATSGESSTEESTDDGGADLSVVPFDKEHVRAQIEAGGGTVIRQFTTQVGAGKKLYLISSTYTKTLKYIKCLAANIPIVSHQWISHSCAQNQLLAPDAYILPAGISLEKHKLMERVERVSSLAGQRVLLTSSVADFVESWTSILDITGSKVVAKFPNTSAKRQPGVDVVVTDHTCDQSVVDKARQLGVPVVSSEWVMQCIINNTLLKHDAHPKYYHNFFKDVAPLAYQYLQNSA</sequence>
<feature type="compositionally biased region" description="Acidic residues" evidence="4">
    <location>
        <begin position="1552"/>
        <end position="1561"/>
    </location>
</feature>
<feature type="compositionally biased region" description="Polar residues" evidence="4">
    <location>
        <begin position="961"/>
        <end position="971"/>
    </location>
</feature>
<dbReference type="SUPFAM" id="SSF52113">
    <property type="entry name" value="BRCT domain"/>
    <property type="match status" value="2"/>
</dbReference>